<dbReference type="AlphaFoldDB" id="R7V2G2"/>
<dbReference type="CDD" id="cd22823">
    <property type="entry name" value="Gal_Rha_Lectin"/>
    <property type="match status" value="1"/>
</dbReference>
<dbReference type="GO" id="GO:0030246">
    <property type="term" value="F:carbohydrate binding"/>
    <property type="evidence" value="ECO:0007669"/>
    <property type="project" value="InterPro"/>
</dbReference>
<dbReference type="Proteomes" id="UP000014760">
    <property type="component" value="Unassembled WGS sequence"/>
</dbReference>
<reference evidence="4" key="3">
    <citation type="submission" date="2015-06" db="UniProtKB">
        <authorList>
            <consortium name="EnsemblMetazoa"/>
        </authorList>
    </citation>
    <scope>IDENTIFICATION</scope>
</reference>
<dbReference type="InterPro" id="IPR043159">
    <property type="entry name" value="Lectin_gal-bd_sf"/>
</dbReference>
<protein>
    <recommendedName>
        <fullName evidence="2">SUEL-type lectin domain-containing protein</fullName>
    </recommendedName>
</protein>
<dbReference type="HOGENOM" id="CLU_029488_4_0_1"/>
<dbReference type="EMBL" id="AMQN01006215">
    <property type="status" value="NOT_ANNOTATED_CDS"/>
    <property type="molecule type" value="Genomic_DNA"/>
</dbReference>
<dbReference type="PANTHER" id="PTHR46780">
    <property type="entry name" value="PROTEIN EVA-1"/>
    <property type="match status" value="1"/>
</dbReference>
<organism evidence="3">
    <name type="scientific">Capitella teleta</name>
    <name type="common">Polychaete worm</name>
    <dbReference type="NCBI Taxonomy" id="283909"/>
    <lineage>
        <taxon>Eukaryota</taxon>
        <taxon>Metazoa</taxon>
        <taxon>Spiralia</taxon>
        <taxon>Lophotrochozoa</taxon>
        <taxon>Annelida</taxon>
        <taxon>Polychaeta</taxon>
        <taxon>Sedentaria</taxon>
        <taxon>Scolecida</taxon>
        <taxon>Capitellidae</taxon>
        <taxon>Capitella</taxon>
    </lineage>
</organism>
<reference evidence="3 5" key="2">
    <citation type="journal article" date="2013" name="Nature">
        <title>Insights into bilaterian evolution from three spiralian genomes.</title>
        <authorList>
            <person name="Simakov O."/>
            <person name="Marletaz F."/>
            <person name="Cho S.J."/>
            <person name="Edsinger-Gonzales E."/>
            <person name="Havlak P."/>
            <person name="Hellsten U."/>
            <person name="Kuo D.H."/>
            <person name="Larsson T."/>
            <person name="Lv J."/>
            <person name="Arendt D."/>
            <person name="Savage R."/>
            <person name="Osoegawa K."/>
            <person name="de Jong P."/>
            <person name="Grimwood J."/>
            <person name="Chapman J.A."/>
            <person name="Shapiro H."/>
            <person name="Aerts A."/>
            <person name="Otillar R.P."/>
            <person name="Terry A.Y."/>
            <person name="Boore J.L."/>
            <person name="Grigoriev I.V."/>
            <person name="Lindberg D.R."/>
            <person name="Seaver E.C."/>
            <person name="Weisblat D.A."/>
            <person name="Putnam N.H."/>
            <person name="Rokhsar D.S."/>
        </authorList>
    </citation>
    <scope>NUCLEOTIDE SEQUENCE</scope>
    <source>
        <strain evidence="3 5">I ESC-2004</strain>
    </source>
</reference>
<feature type="transmembrane region" description="Helical" evidence="1">
    <location>
        <begin position="318"/>
        <end position="343"/>
    </location>
</feature>
<accession>R7V2G2</accession>
<dbReference type="Gene3D" id="2.60.120.740">
    <property type="match status" value="1"/>
</dbReference>
<reference evidence="5" key="1">
    <citation type="submission" date="2012-12" db="EMBL/GenBank/DDBJ databases">
        <authorList>
            <person name="Hellsten U."/>
            <person name="Grimwood J."/>
            <person name="Chapman J.A."/>
            <person name="Shapiro H."/>
            <person name="Aerts A."/>
            <person name="Otillar R.P."/>
            <person name="Terry A.Y."/>
            <person name="Boore J.L."/>
            <person name="Simakov O."/>
            <person name="Marletaz F."/>
            <person name="Cho S.-J."/>
            <person name="Edsinger-Gonzales E."/>
            <person name="Havlak P."/>
            <person name="Kuo D.-H."/>
            <person name="Larsson T."/>
            <person name="Lv J."/>
            <person name="Arendt D."/>
            <person name="Savage R."/>
            <person name="Osoegawa K."/>
            <person name="de Jong P."/>
            <person name="Lindberg D.R."/>
            <person name="Seaver E.C."/>
            <person name="Weisblat D.A."/>
            <person name="Putnam N.H."/>
            <person name="Grigoriev I.V."/>
            <person name="Rokhsar D.S."/>
        </authorList>
    </citation>
    <scope>NUCLEOTIDE SEQUENCE</scope>
    <source>
        <strain evidence="5">I ESC-2004</strain>
    </source>
</reference>
<name>R7V2G2_CAPTE</name>
<dbReference type="Pfam" id="PF02140">
    <property type="entry name" value="SUEL_Lectin"/>
    <property type="match status" value="1"/>
</dbReference>
<evidence type="ECO:0000259" key="2">
    <source>
        <dbReference type="Pfam" id="PF02140"/>
    </source>
</evidence>
<evidence type="ECO:0000313" key="4">
    <source>
        <dbReference type="EnsemblMetazoa" id="CapteP207686"/>
    </source>
</evidence>
<evidence type="ECO:0000313" key="3">
    <source>
        <dbReference type="EMBL" id="ELU09896.1"/>
    </source>
</evidence>
<keyword evidence="5" id="KW-1185">Reference proteome</keyword>
<gene>
    <name evidence="3" type="ORF">CAPTEDRAFT_207686</name>
</gene>
<keyword evidence="1" id="KW-1133">Transmembrane helix</keyword>
<dbReference type="EMBL" id="KB297837">
    <property type="protein sequence ID" value="ELU09896.1"/>
    <property type="molecule type" value="Genomic_DNA"/>
</dbReference>
<dbReference type="EnsemblMetazoa" id="CapteT207686">
    <property type="protein sequence ID" value="CapteP207686"/>
    <property type="gene ID" value="CapteG207686"/>
</dbReference>
<evidence type="ECO:0000256" key="1">
    <source>
        <dbReference type="SAM" id="Phobius"/>
    </source>
</evidence>
<proteinExistence type="predicted"/>
<feature type="domain" description="SUEL-type lectin" evidence="2">
    <location>
        <begin position="33"/>
        <end position="110"/>
    </location>
</feature>
<dbReference type="OrthoDB" id="6045564at2759"/>
<evidence type="ECO:0000313" key="5">
    <source>
        <dbReference type="Proteomes" id="UP000014760"/>
    </source>
</evidence>
<keyword evidence="1" id="KW-0472">Membrane</keyword>
<sequence length="517" mass="57321">MRSPFHLMGFQVSWEDAAAESKEYCSNEKFAARCGKNEVIIIQRAQYGRMRNGRCISAGYMLGCYADVTTHLETLCTGQSNCSVLVGTLDSVAQPCEKDLQSYLEASYQCVKVSASDTCHARTNSTLLTEPSGYLLLRPPPQSQLPCPWRLESDPGRRINITRIRLSSEYGFHNPGDGTLSSNGHVCPYVLKIADENHVTTYEPCTASNNGVNDVIYTSRSSRVVMKVIWRDRKMRSGVPSLYHYKVFGCKNLVPPEGASMTRYGENVKVVCNATQKTWYLTCRDGDWVGEPGNCTNAKDIPQISALPNPPKAFQNGIMIAVLIGVVLGIVVGAFMLFLIYLLKKGRRRDTTREPSTAVESHYDTRLRVGAHMDTTASYPALLCQEKPCGAHTCEYTHVWNMHPAGLEPTYIASTLDRQSSCPSDSKVNENPTSTFTCRRGAGEQSAGVEPERISLDNLRSTATPLVANMGSLEPPPEPFTPAYYELEAKLQSNKTLPRMEDFPEFHVVFKNPVDPL</sequence>
<keyword evidence="1" id="KW-0812">Transmembrane</keyword>
<dbReference type="InterPro" id="IPR000922">
    <property type="entry name" value="Lectin_gal-bd_dom"/>
</dbReference>